<dbReference type="PANTHER" id="PTHR13950">
    <property type="entry name" value="RABCONNECTIN-RELATED"/>
    <property type="match status" value="1"/>
</dbReference>
<evidence type="ECO:0000313" key="3">
    <source>
        <dbReference type="WBParaSite" id="PTRK_0001492800.1"/>
    </source>
</evidence>
<accession>A0A0N5A0I1</accession>
<evidence type="ECO:0000259" key="1">
    <source>
        <dbReference type="Pfam" id="PF12234"/>
    </source>
</evidence>
<dbReference type="Proteomes" id="UP000038045">
    <property type="component" value="Unplaced"/>
</dbReference>
<name>A0A0N5A0I1_PARTI</name>
<dbReference type="InterPro" id="IPR036322">
    <property type="entry name" value="WD40_repeat_dom_sf"/>
</dbReference>
<feature type="domain" description="RAVE complex protein Rav1 C-terminal" evidence="1">
    <location>
        <begin position="1479"/>
        <end position="1796"/>
    </location>
</feature>
<dbReference type="SUPFAM" id="SSF50978">
    <property type="entry name" value="WD40 repeat-like"/>
    <property type="match status" value="2"/>
</dbReference>
<dbReference type="GO" id="GO:0043291">
    <property type="term" value="C:RAVE complex"/>
    <property type="evidence" value="ECO:0007669"/>
    <property type="project" value="TreeGrafter"/>
</dbReference>
<dbReference type="Gene3D" id="2.130.10.10">
    <property type="entry name" value="YVTN repeat-like/Quinoprotein amine dehydrogenase"/>
    <property type="match status" value="1"/>
</dbReference>
<dbReference type="STRING" id="131310.A0A0N5A0I1"/>
<dbReference type="WBParaSite" id="PTRK_0001492800.1">
    <property type="protein sequence ID" value="PTRK_0001492800.1"/>
    <property type="gene ID" value="PTRK_0001492800"/>
</dbReference>
<keyword evidence="2" id="KW-1185">Reference proteome</keyword>
<sequence length="3030" mass="343534">MLPHQVITGAINIKHSPYSVGYKNGFPFIASCVGRDLVILDKDLNRLQLISNTFLDEDKRSARISAINCCQESGKIISVHGTTIALFEPKHNDSKVNVADNKDEWKLVRKFESKDNVKAISWALEGNRIILATEKELKVLQARPVRRNQQVNFSIESEHDSSTKYDLMWKQSISSPIRSISVSSDSVFFATIGKNETVVKIWYQVPADTNINALYSGNFSFTQLYHPDVVTGFEWRAVSKDVPRKGIQNAIITYCKDNVSRIWKENVISDLFYLDISGESTDYSPVEKITKKKNVFKNFGIKGLKIKMINKIGKLVTEKKRVNGKHFHFNIGTHGGSTQDLMGNTIQSSNVTFYLSTSIDVENDSNICKSLSNELYKMSKPLTIHWLNNKEVMFNIEFEKILMDSFKDINLSMFYEDKQKSKEGSSEHTPEKENSKKTSYFIPTIQSDIYSSSISSESFICRDSLDLKLDKLLTQWKSDDDVLYAIHPIDGSLITWKLLNLDSPDKKLENILISRTPNVFPVTDASSLKSEIHTFRHHNNTALMEMLQKSISHLDKLSTTEGNSEILSDEEQSIVTEDKGIVTPNKKSVESKEITLEKVLGLNSLSVLTSHDNGTLNLWKMSLEENSSFKVISNVRHIVRMCGHRYDVSEILPHPTLPLAITTSKNTNDGFEDIEENGESELILWKISPVGQLAVNGGISELARINSRCADCFGKTAWIPHVITSSNMGILSPSTCFISSVDGKLEIFQCIIDARKILTKMQQPNENSINMEDKNLVKCYNEGHFDKKLDSKNIYYNEKLSSSEDENDFDNFDQISDEHKIKRYNVERSLVSTQSTSKPGCIGLLEILENSEHNSKDILLLHVFTSDSLTHKNSGNETNEVGDLNVFYVLLVLRNQSDPCSQIFKMWSIKIKPDDIKGSVKKCYSYSSAFSTQIISKIIYEKHFNINTDDTIELLNLQPMADHLASSNLYPACQPPFLLVGYCDDNSLHFYKCIVEKKNGKYVYDCVEEAMVGEEASSIYVDGKIISCKAANGERFAIAFSRYNKMYISVYECESTGGVNWRLEDCFSLRTYDKESVMQTTGSAVILTSSDESVKLDWVSMEDGGYILTTAFRNEILFYSYMSYDLAQKNIITMQDPTETGKAHLVRQPSVTPSQFKLTCQKTHWICIRHLELHSVNCEKPRPTAVSWVRDGFLVVGMPSELLVYHQWCFSNVEKPEIKNNINKLLDKEKQEMTFSRSSAMLDQLHKATFTDKSGQNSMKKIVSKIFTEPDFQNEMINGLKNKNDAEEMYDSKNNENIFKLINDVGIFEAARLANPMLPQYHPKQLIDMLNAGQIACVEAILINVLQEIRRNKNPPLKKLKRKTSVRIRGKDNKRLSISDEEDMFNVDSTAKESMELKDETLDYEEIEGFAPIPLFELLKIKNVECSEIPNTIPTENDSENKLQPQVSFNESMSMINNSEAKYDDLFGGPSMDDRLSTCSEDFNIMDSENDEEDEEEEEIEKINNIEDPEVVKKNDFFTHDDSRPRFTKSDNEELTTFLIHSHLPGLSSSDQIQLLAIADTICHINEGAYYDSMDSCGVKFSIGLKQYCFLMNGQSRLNKELLKKKGLSTAIVAWAFHSESESELLSDVLALQGSKYDWNSLKSHGVGWWVKNPANLKICFEKLAQQAYQKKNDPMDASLYYLALRKRNVISGLFRNRNEVSKAVFFSTECKTDKERAFAQRNAFSCISKGQFENAAAIFLLSNDIKNAIKVIIERLNDIQLAIVITRVFVLQKEEQDIIIKELLLKHVLGITEEELLNWHSKEKLRDAAEYADPVAYSKKALKDPFVRSMGFFLIKEYFLSAHTLLMEAKVNINFEAAIGGAEETEKNLPDIYNLFVYLRNHSLVSLQRINIAGLRSKADTWEMSEWYKRVITVSERRLYFRTVDIHLTSGCPFLALNILITLPKNIESVVADASCLSDTFTKKYLDHGNSSQNISLWNGNDQFIQKMTFISCLKMFIDEIANVKCNVSNGGANMRFELLKLIEDDINVLKKLCQYNVISSNVTNIERKKSNISITGSSTKERTEYLILHQNIIRSFASYCALYSSHKQSLTSVQIELLLLLLEVQQGEYSLSLTRDDEEYKFPLLAASCSPAKMAAQTPISFIEEQNNDIMATLLKLVNPPIIGEGISDAINMLSIAQGLSTCLFQVLSDLDVDKIRKNMDYLNYTLIKNLSDIKFPSTDKDVNTLPSKWPGVSSLSQIINIEKDDDSPLLSILISEIYIAINMTIFCYSLAVCDAKLLLKVIGKQLTIDEYGRIFGGGGSQIFSSINELSLNDGSIDEFENNGEKNSLHRVSFKPSQPIRKISEKESSINDMRVFSTYSDIIGFPGTLDRKVSEKPYQPNNIYPNTNNQKLSAPGRMLYQQNFTTKGYNENSLESQKSFVEEPNYGWIPPKKHVLQYILDRTIIKGGESLTSDVVLDKEIIEQSKHDEFGDEITDFPHLTPYGYAWTLLRLAAVKLQKKRIEEFILLCGIDMDQISRMSPNIDNILKLLDVWYYNIELKMLSFVDGPPDNLLPNMAMDEYDKSKVIPFNEKYKSLLDEKNTPFEIVDNLSYSANNLWKFLVNTKECTDLFVKYIYGWKVQSSIDTHKDNIGSIAMNSLNSNWGNSKIFRIIHKEQEPIITFAINKGNTRQVVISNGRELQEVDICSVFEEDEKENMGKANILFNQPEVDIALNNVSVDPIRNNDNYQIFIDNVKINQPIASATTIQRIQTNGIRRIESHPTKDIYITGSSDGSIFVRKWNVPCAISKVREPGCYAKVTKISFAINGEKFAAVDGDGLLCMWQLTNEGPSMTRTYFNSRAYSKSAADVCFIGHSSSTLVTAGHGGDNESVILWDTLQKRGRISKVLKGHSDGAVCAMYALHNTIISAGKYGEVNVYDIRGSDTPRSTVKLFENSSVKYMTFDKSEDLLVVGSAEGDMKVYNFATNSDLRDPPLFTFSGEHHNKSGFSLRQVGSSTVQGIQKIYVDENRRIYTCGGDFSMKIRTLPRFL</sequence>
<dbReference type="InterPro" id="IPR022033">
    <property type="entry name" value="Rav1p_C"/>
</dbReference>
<dbReference type="InterPro" id="IPR015943">
    <property type="entry name" value="WD40/YVTN_repeat-like_dom_sf"/>
</dbReference>
<dbReference type="SMART" id="SM00320">
    <property type="entry name" value="WD40"/>
    <property type="match status" value="8"/>
</dbReference>
<organism evidence="2 3">
    <name type="scientific">Parastrongyloides trichosuri</name>
    <name type="common">Possum-specific nematode worm</name>
    <dbReference type="NCBI Taxonomy" id="131310"/>
    <lineage>
        <taxon>Eukaryota</taxon>
        <taxon>Metazoa</taxon>
        <taxon>Ecdysozoa</taxon>
        <taxon>Nematoda</taxon>
        <taxon>Chromadorea</taxon>
        <taxon>Rhabditida</taxon>
        <taxon>Tylenchina</taxon>
        <taxon>Panagrolaimomorpha</taxon>
        <taxon>Strongyloidoidea</taxon>
        <taxon>Strongyloididae</taxon>
        <taxon>Parastrongyloides</taxon>
    </lineage>
</organism>
<dbReference type="PANTHER" id="PTHR13950:SF9">
    <property type="entry name" value="RABCONNECTIN-3A"/>
    <property type="match status" value="1"/>
</dbReference>
<dbReference type="GO" id="GO:0007035">
    <property type="term" value="P:vacuolar acidification"/>
    <property type="evidence" value="ECO:0007669"/>
    <property type="project" value="TreeGrafter"/>
</dbReference>
<reference evidence="3" key="1">
    <citation type="submission" date="2017-02" db="UniProtKB">
        <authorList>
            <consortium name="WormBaseParasite"/>
        </authorList>
    </citation>
    <scope>IDENTIFICATION</scope>
</reference>
<proteinExistence type="predicted"/>
<dbReference type="InterPro" id="IPR052208">
    <property type="entry name" value="DmX-like/RAVE_component"/>
</dbReference>
<evidence type="ECO:0000313" key="2">
    <source>
        <dbReference type="Proteomes" id="UP000038045"/>
    </source>
</evidence>
<dbReference type="InterPro" id="IPR001680">
    <property type="entry name" value="WD40_rpt"/>
</dbReference>
<feature type="domain" description="RAVE complex protein Rav1 C-terminal" evidence="1">
    <location>
        <begin position="1156"/>
        <end position="1394"/>
    </location>
</feature>
<dbReference type="Pfam" id="PF12234">
    <property type="entry name" value="Rav1p_C"/>
    <property type="match status" value="2"/>
</dbReference>
<protein>
    <submittedName>
        <fullName evidence="3">WD_REPEATS_REGION domain-containing protein</fullName>
    </submittedName>
</protein>